<feature type="region of interest" description="Disordered" evidence="1">
    <location>
        <begin position="29"/>
        <end position="78"/>
    </location>
</feature>
<feature type="compositionally biased region" description="Acidic residues" evidence="1">
    <location>
        <begin position="688"/>
        <end position="704"/>
    </location>
</feature>
<feature type="compositionally biased region" description="Basic and acidic residues" evidence="1">
    <location>
        <begin position="398"/>
        <end position="415"/>
    </location>
</feature>
<feature type="region of interest" description="Disordered" evidence="1">
    <location>
        <begin position="449"/>
        <end position="532"/>
    </location>
</feature>
<name>A0ABD2QFR3_9PLAT</name>
<dbReference type="EMBL" id="JBJKFK010000251">
    <property type="protein sequence ID" value="KAL3318376.1"/>
    <property type="molecule type" value="Genomic_DNA"/>
</dbReference>
<sequence length="836" mass="93077">MPRGHGLELRSQAFICALLSLKLIKPRALSKMQNQEQDSDKSKYSNEFEKLDVSSDEIKSIETSKPSESDNEAVDKIRRSSSKEFASNLIDSLLKDPFNLTGIPNPKSTNISSNESFQMISPYDSDEKELVSGLVEESLTASFYRINNSKGSDSSQAEPKRELCRNKSDKEKESDSETTQISSDTGEEKPIPKFSKDAEDPKATFKRESTNNEKCTVTEKPVEYSNERKTASEKEDCEFSISNKDDTISNQSSEVEKSDLEDDSIRKSKETNQNASAKEGDQNSHSQSTSDKIMSSEEEKSATSPPVKNLDASQSKHSKEIGSSRSCEAAKLDLRKSEEENQNSSADEGTQIMANRSRRSFEMQIRDADEKNAACSPVKNLDASSEEDSKESLPQSNHSEEIRSIHSSELEKSGLEETNQNSSADEGFRIMAVRSSLCSKVQPCEADKKIIAHSPVKNLDASCDEGSEKPPSQSNNSDNIRSDLEDEYIRKSEETNKNSSADEGAQIMAVRSSVPLEGEHREAVSKSIADSLEGSFDKKYRPQLNHLKGIRSILVGSSEASSNEDIGKRQIDVASSQARNLDKVRETYQSQSGGATSDDLDQKGMDQQELVSLYAKINLYEKENAFGSKSDRNENEEEKREIWSKASFNDSVSCAKAKMRMEDKLEDVKISQLCKLSTVAPYNYLDDEGEAENESDMLEEMEEEEGKRTSLSSGGKPKNFMQTDSESEGVEDLEIIPTSRMNSLKITPRQASPPSFSDSEMENIVLPGKMSSDSEVDGRMGRKSKITFKVNALKYEKTDDVEDEIDPAWCCCYKTGARQDSEEEAVNYMRSSIVFK</sequence>
<feature type="compositionally biased region" description="Basic and acidic residues" evidence="1">
    <location>
        <begin position="317"/>
        <end position="339"/>
    </location>
</feature>
<organism evidence="2 3">
    <name type="scientific">Cichlidogyrus casuarinus</name>
    <dbReference type="NCBI Taxonomy" id="1844966"/>
    <lineage>
        <taxon>Eukaryota</taxon>
        <taxon>Metazoa</taxon>
        <taxon>Spiralia</taxon>
        <taxon>Lophotrochozoa</taxon>
        <taxon>Platyhelminthes</taxon>
        <taxon>Monogenea</taxon>
        <taxon>Monopisthocotylea</taxon>
        <taxon>Dactylogyridea</taxon>
        <taxon>Ancyrocephalidae</taxon>
        <taxon>Cichlidogyrus</taxon>
    </lineage>
</organism>
<feature type="compositionally biased region" description="Polar residues" evidence="1">
    <location>
        <begin position="470"/>
        <end position="479"/>
    </location>
</feature>
<feature type="compositionally biased region" description="Polar residues" evidence="1">
    <location>
        <begin position="145"/>
        <end position="157"/>
    </location>
</feature>
<dbReference type="AlphaFoldDB" id="A0ABD2QFR3"/>
<gene>
    <name evidence="2" type="ORF">Ciccas_002959</name>
</gene>
<accession>A0ABD2QFR3</accession>
<feature type="compositionally biased region" description="Polar residues" evidence="1">
    <location>
        <begin position="283"/>
        <end position="293"/>
    </location>
</feature>
<keyword evidence="3" id="KW-1185">Reference proteome</keyword>
<evidence type="ECO:0000256" key="1">
    <source>
        <dbReference type="SAM" id="MobiDB-lite"/>
    </source>
</evidence>
<protein>
    <submittedName>
        <fullName evidence="2">Uncharacterized protein</fullName>
    </submittedName>
</protein>
<dbReference type="Proteomes" id="UP001626550">
    <property type="component" value="Unassembled WGS sequence"/>
</dbReference>
<feature type="compositionally biased region" description="Basic and acidic residues" evidence="1">
    <location>
        <begin position="359"/>
        <end position="372"/>
    </location>
</feature>
<feature type="compositionally biased region" description="Basic and acidic residues" evidence="1">
    <location>
        <begin position="38"/>
        <end position="78"/>
    </location>
</feature>
<feature type="compositionally biased region" description="Basic and acidic residues" evidence="1">
    <location>
        <begin position="158"/>
        <end position="175"/>
    </location>
</feature>
<feature type="compositionally biased region" description="Basic and acidic residues" evidence="1">
    <location>
        <begin position="254"/>
        <end position="270"/>
    </location>
</feature>
<evidence type="ECO:0000313" key="3">
    <source>
        <dbReference type="Proteomes" id="UP001626550"/>
    </source>
</evidence>
<feature type="compositionally biased region" description="Basic and acidic residues" evidence="1">
    <location>
        <begin position="480"/>
        <end position="496"/>
    </location>
</feature>
<feature type="compositionally biased region" description="Polar residues" evidence="1">
    <location>
        <begin position="302"/>
        <end position="316"/>
    </location>
</feature>
<evidence type="ECO:0000313" key="2">
    <source>
        <dbReference type="EMBL" id="KAL3318376.1"/>
    </source>
</evidence>
<feature type="region of interest" description="Disordered" evidence="1">
    <location>
        <begin position="145"/>
        <end position="427"/>
    </location>
</feature>
<feature type="compositionally biased region" description="Basic and acidic residues" evidence="1">
    <location>
        <begin position="186"/>
        <end position="234"/>
    </location>
</feature>
<reference evidence="2 3" key="1">
    <citation type="submission" date="2024-11" db="EMBL/GenBank/DDBJ databases">
        <title>Adaptive evolution of stress response genes in parasites aligns with host niche diversity.</title>
        <authorList>
            <person name="Hahn C."/>
            <person name="Resl P."/>
        </authorList>
    </citation>
    <scope>NUCLEOTIDE SEQUENCE [LARGE SCALE GENOMIC DNA]</scope>
    <source>
        <strain evidence="2">EGGRZ-B1_66</strain>
        <tissue evidence="2">Body</tissue>
    </source>
</reference>
<comment type="caution">
    <text evidence="2">The sequence shown here is derived from an EMBL/GenBank/DDBJ whole genome shotgun (WGS) entry which is preliminary data.</text>
</comment>
<feature type="region of interest" description="Disordered" evidence="1">
    <location>
        <begin position="688"/>
        <end position="731"/>
    </location>
</feature>
<proteinExistence type="predicted"/>
<feature type="region of interest" description="Disordered" evidence="1">
    <location>
        <begin position="558"/>
        <end position="603"/>
    </location>
</feature>
<feature type="compositionally biased region" description="Polar residues" evidence="1">
    <location>
        <begin position="342"/>
        <end position="354"/>
    </location>
</feature>